<dbReference type="GO" id="GO:0005634">
    <property type="term" value="C:nucleus"/>
    <property type="evidence" value="ECO:0007669"/>
    <property type="project" value="TreeGrafter"/>
</dbReference>
<dbReference type="Pfam" id="PF00096">
    <property type="entry name" value="zf-C2H2"/>
    <property type="match status" value="1"/>
</dbReference>
<evidence type="ECO:0000313" key="8">
    <source>
        <dbReference type="EMBL" id="KAJ8948542.1"/>
    </source>
</evidence>
<dbReference type="SUPFAM" id="SSF57667">
    <property type="entry name" value="beta-beta-alpha zinc fingers"/>
    <property type="match status" value="2"/>
</dbReference>
<dbReference type="SMART" id="SM00355">
    <property type="entry name" value="ZnF_C2H2"/>
    <property type="match status" value="4"/>
</dbReference>
<protein>
    <recommendedName>
        <fullName evidence="7">C2H2-type domain-containing protein</fullName>
    </recommendedName>
</protein>
<keyword evidence="1" id="KW-0479">Metal-binding</keyword>
<organism evidence="8 9">
    <name type="scientific">Aromia moschata</name>
    <dbReference type="NCBI Taxonomy" id="1265417"/>
    <lineage>
        <taxon>Eukaryota</taxon>
        <taxon>Metazoa</taxon>
        <taxon>Ecdysozoa</taxon>
        <taxon>Arthropoda</taxon>
        <taxon>Hexapoda</taxon>
        <taxon>Insecta</taxon>
        <taxon>Pterygota</taxon>
        <taxon>Neoptera</taxon>
        <taxon>Endopterygota</taxon>
        <taxon>Coleoptera</taxon>
        <taxon>Polyphaga</taxon>
        <taxon>Cucujiformia</taxon>
        <taxon>Chrysomeloidea</taxon>
        <taxon>Cerambycidae</taxon>
        <taxon>Cerambycinae</taxon>
        <taxon>Callichromatini</taxon>
        <taxon>Aromia</taxon>
    </lineage>
</organism>
<dbReference type="PANTHER" id="PTHR24403:SF67">
    <property type="entry name" value="FI01116P-RELATED"/>
    <property type="match status" value="1"/>
</dbReference>
<evidence type="ECO:0000256" key="3">
    <source>
        <dbReference type="ARBA" id="ARBA00022771"/>
    </source>
</evidence>
<dbReference type="AlphaFoldDB" id="A0AAV8YC48"/>
<dbReference type="Gene3D" id="3.30.160.60">
    <property type="entry name" value="Classic Zinc Finger"/>
    <property type="match status" value="2"/>
</dbReference>
<dbReference type="GO" id="GO:0045944">
    <property type="term" value="P:positive regulation of transcription by RNA polymerase II"/>
    <property type="evidence" value="ECO:0007669"/>
    <property type="project" value="TreeGrafter"/>
</dbReference>
<dbReference type="InterPro" id="IPR013087">
    <property type="entry name" value="Znf_C2H2_type"/>
</dbReference>
<evidence type="ECO:0000256" key="6">
    <source>
        <dbReference type="SAM" id="MobiDB-lite"/>
    </source>
</evidence>
<dbReference type="EMBL" id="JAPWTK010000135">
    <property type="protein sequence ID" value="KAJ8948542.1"/>
    <property type="molecule type" value="Genomic_DNA"/>
</dbReference>
<name>A0AAV8YC48_9CUCU</name>
<evidence type="ECO:0000313" key="9">
    <source>
        <dbReference type="Proteomes" id="UP001162162"/>
    </source>
</evidence>
<evidence type="ECO:0000256" key="5">
    <source>
        <dbReference type="PROSITE-ProRule" id="PRU00042"/>
    </source>
</evidence>
<evidence type="ECO:0000256" key="2">
    <source>
        <dbReference type="ARBA" id="ARBA00022737"/>
    </source>
</evidence>
<evidence type="ECO:0000256" key="4">
    <source>
        <dbReference type="ARBA" id="ARBA00022833"/>
    </source>
</evidence>
<keyword evidence="4" id="KW-0862">Zinc</keyword>
<feature type="domain" description="C2H2-type" evidence="7">
    <location>
        <begin position="284"/>
        <end position="311"/>
    </location>
</feature>
<dbReference type="InterPro" id="IPR036236">
    <property type="entry name" value="Znf_C2H2_sf"/>
</dbReference>
<dbReference type="PROSITE" id="PS50157">
    <property type="entry name" value="ZINC_FINGER_C2H2_2"/>
    <property type="match status" value="1"/>
</dbReference>
<keyword evidence="9" id="KW-1185">Reference proteome</keyword>
<feature type="region of interest" description="Disordered" evidence="6">
    <location>
        <begin position="173"/>
        <end position="210"/>
    </location>
</feature>
<evidence type="ECO:0000259" key="7">
    <source>
        <dbReference type="PROSITE" id="PS50157"/>
    </source>
</evidence>
<feature type="non-terminal residue" evidence="8">
    <location>
        <position position="349"/>
    </location>
</feature>
<proteinExistence type="predicted"/>
<evidence type="ECO:0000256" key="1">
    <source>
        <dbReference type="ARBA" id="ARBA00022723"/>
    </source>
</evidence>
<dbReference type="InterPro" id="IPR050688">
    <property type="entry name" value="Zinc_finger/UBP_domain"/>
</dbReference>
<keyword evidence="2" id="KW-0677">Repeat</keyword>
<reference evidence="8" key="1">
    <citation type="journal article" date="2023" name="Insect Mol. Biol.">
        <title>Genome sequencing provides insights into the evolution of gene families encoding plant cell wall-degrading enzymes in longhorned beetles.</title>
        <authorList>
            <person name="Shin N.R."/>
            <person name="Okamura Y."/>
            <person name="Kirsch R."/>
            <person name="Pauchet Y."/>
        </authorList>
    </citation>
    <scope>NUCLEOTIDE SEQUENCE</scope>
    <source>
        <strain evidence="8">AMC_N1</strain>
    </source>
</reference>
<keyword evidence="3 5" id="KW-0863">Zinc-finger</keyword>
<dbReference type="PANTHER" id="PTHR24403">
    <property type="entry name" value="ZINC FINGER PROTEIN"/>
    <property type="match status" value="1"/>
</dbReference>
<dbReference type="GO" id="GO:0008270">
    <property type="term" value="F:zinc ion binding"/>
    <property type="evidence" value="ECO:0007669"/>
    <property type="project" value="UniProtKB-KW"/>
</dbReference>
<dbReference type="Proteomes" id="UP001162162">
    <property type="component" value="Unassembled WGS sequence"/>
</dbReference>
<comment type="caution">
    <text evidence="8">The sequence shown here is derived from an EMBL/GenBank/DDBJ whole genome shotgun (WGS) entry which is preliminary data.</text>
</comment>
<accession>A0AAV8YC48</accession>
<sequence>MINQNYVFLPSDHISANNVVVCLSGVTFLKNDAVPSTSGRKQLDIERSKVYTPEAFTKAVAPDFVHDGEFGSVTFPIEVEKKTCISPTLKLRSVADESVIMGSFSSSGITETRKLEGSETMGSPQKIDKCQELEGYLGVKLEEFEIKKEEDECDGYENNSLSPVDFSVTLSEDAGTKPFADPSSNSEPKPKPRKSVPHHNASETATEGHQVGLIEDLEGKYFRCTLCPYKAKSKRYLTQHMLTHKDFSEVMSFQCALCPYKSKRKAHVTNHMLTHKDASEVTTYQCSVCSYKAKQKMILARHMLIHKDASEVATYQCKHCPYRSKRRNDVTKHAVIHQDLSEVTTYQCE</sequence>
<gene>
    <name evidence="8" type="ORF">NQ318_000082</name>
</gene>